<feature type="transmembrane region" description="Helical" evidence="1">
    <location>
        <begin position="45"/>
        <end position="65"/>
    </location>
</feature>
<evidence type="ECO:0000256" key="1">
    <source>
        <dbReference type="SAM" id="Phobius"/>
    </source>
</evidence>
<dbReference type="PANTHER" id="PTHR47473:SF1">
    <property type="entry name" value="METHYLTRANSFERASE DOMAIN-CONTAINING PROTEIN"/>
    <property type="match status" value="1"/>
</dbReference>
<dbReference type="Pfam" id="PF13489">
    <property type="entry name" value="Methyltransf_23"/>
    <property type="match status" value="1"/>
</dbReference>
<proteinExistence type="predicted"/>
<reference evidence="2 3" key="1">
    <citation type="submission" date="2018-10" db="EMBL/GenBank/DDBJ databases">
        <title>Fifty Aureobasidium pullulans genomes reveal a recombining polyextremotolerant generalist.</title>
        <authorList>
            <person name="Gostincar C."/>
            <person name="Turk M."/>
            <person name="Zajc J."/>
            <person name="Gunde-Cimerman N."/>
        </authorList>
    </citation>
    <scope>NUCLEOTIDE SEQUENCE [LARGE SCALE GENOMIC DNA]</scope>
    <source>
        <strain evidence="2 3">EXF-11900</strain>
    </source>
</reference>
<dbReference type="CDD" id="cd02440">
    <property type="entry name" value="AdoMet_MTases"/>
    <property type="match status" value="1"/>
</dbReference>
<dbReference type="SUPFAM" id="SSF53335">
    <property type="entry name" value="S-adenosyl-L-methionine-dependent methyltransferases"/>
    <property type="match status" value="1"/>
</dbReference>
<comment type="caution">
    <text evidence="2">The sequence shown here is derived from an EMBL/GenBank/DDBJ whole genome shotgun (WGS) entry which is preliminary data.</text>
</comment>
<evidence type="ECO:0008006" key="4">
    <source>
        <dbReference type="Google" id="ProtNLM"/>
    </source>
</evidence>
<dbReference type="Gene3D" id="3.40.50.150">
    <property type="entry name" value="Vaccinia Virus protein VP39"/>
    <property type="match status" value="1"/>
</dbReference>
<organism evidence="2 3">
    <name type="scientific">Aureobasidium pullulans</name>
    <name type="common">Black yeast</name>
    <name type="synonym">Pullularia pullulans</name>
    <dbReference type="NCBI Taxonomy" id="5580"/>
    <lineage>
        <taxon>Eukaryota</taxon>
        <taxon>Fungi</taxon>
        <taxon>Dikarya</taxon>
        <taxon>Ascomycota</taxon>
        <taxon>Pezizomycotina</taxon>
        <taxon>Dothideomycetes</taxon>
        <taxon>Dothideomycetidae</taxon>
        <taxon>Dothideales</taxon>
        <taxon>Saccotheciaceae</taxon>
        <taxon>Aureobasidium</taxon>
    </lineage>
</organism>
<dbReference type="PANTHER" id="PTHR47473">
    <property type="entry name" value="BTA1P"/>
    <property type="match status" value="1"/>
</dbReference>
<evidence type="ECO:0000313" key="3">
    <source>
        <dbReference type="Proteomes" id="UP000304951"/>
    </source>
</evidence>
<dbReference type="Pfam" id="PF11899">
    <property type="entry name" value="DUF3419"/>
    <property type="match status" value="1"/>
</dbReference>
<dbReference type="Proteomes" id="UP000304951">
    <property type="component" value="Unassembled WGS sequence"/>
</dbReference>
<dbReference type="InterPro" id="IPR029063">
    <property type="entry name" value="SAM-dependent_MTases_sf"/>
</dbReference>
<dbReference type="EMBL" id="QZAF01000034">
    <property type="protein sequence ID" value="THV75649.1"/>
    <property type="molecule type" value="Genomic_DNA"/>
</dbReference>
<feature type="transmembrane region" description="Helical" evidence="1">
    <location>
        <begin position="12"/>
        <end position="33"/>
    </location>
</feature>
<protein>
    <recommendedName>
        <fullName evidence="4">S-adenosyl-L-methionine-dependent methyltransferase</fullName>
    </recommendedName>
</protein>
<gene>
    <name evidence="2" type="ORF">D6D28_01675</name>
</gene>
<sequence length="853" mass="96160">MLLVPTLASGSPFVSLHTFVLCYPSLLVFVTMAVQGVHEALTDPLNQISLATVLLVLLLVTYFTLSFTELETVGKLFNAATTAAKFAYSCFLKPHTGDNTGNQQDALESFYKTQASIYDVTRSRLLRGREDMLAMSAAQLRFQLEQGQYTRKPIWVDCGGGTGWNIEQMEKFLSVSSFFHAVYLVDLSPSLCQVARARFARLGWKNVKVVCQDARTFKLSDHEEGPNDENAIFSIGKSALDEGKGADAVGADLLTMSYSLSMIPEFHPVVDSLANLLAPNGIMGVVDFYVQNQIQFQSRNYVGGVIDRHCMWISRVFWAAWFEMDRVFLDSSRRDYLEYKFGSILSVNARNHFFGFRIPYYIWIGCPKQTKSSMTKLAALDAAVTESPFITALDLQRKQVGGARRPSSTERRSKAYESAIVNLSASLPLPAAWYQQHHWRIYYDEQLQKHKQFGDEYIYAFTWEDARVDARLLKITSEDVILAITSAGDNILAYALEQPKRIHAVDLNPNQNHLLELKVAAFTALGYTDVWKLFGSGKHDDFRSLLINHLSPHLSSQAFDYWLHKGEATFGTKSKGLYYTGGSATAIRLVSWLGRLLGIRKDLENLCKASTLNEQREIWSKRVRRVLLSQFLSYTVIGTEKFLWKALGVPAAQRQMIESDYLRQTDREDAKSLTGVKSGQAIWEYAVNTLDPVVNNTLVSEENPYYLICLQGQYTQRCHPEYLAPRAHVKLSKGNAFDGLRIHTDELCEVMARMAPETLTIAVLMDSMDWFDPEGPEADHQVKIVNRALKFGGRVLLRSAGLRPWYVDTFEKRGFSAKRVGARIPPGSCIDRVNMYASTWILTKLGGVADEKE</sequence>
<evidence type="ECO:0000313" key="2">
    <source>
        <dbReference type="EMBL" id="THV75649.1"/>
    </source>
</evidence>
<name>A0A4S8SXC5_AURPU</name>
<dbReference type="AlphaFoldDB" id="A0A4S8SXC5"/>
<keyword evidence="1" id="KW-1133">Transmembrane helix</keyword>
<keyword evidence="1" id="KW-0472">Membrane</keyword>
<keyword evidence="1" id="KW-0812">Transmembrane</keyword>
<accession>A0A4S8SXC5</accession>
<dbReference type="InterPro" id="IPR021829">
    <property type="entry name" value="DUF3419"/>
</dbReference>